<protein>
    <submittedName>
        <fullName evidence="1">Uncharacterized protein</fullName>
    </submittedName>
</protein>
<evidence type="ECO:0000313" key="1">
    <source>
        <dbReference type="EMBL" id="MBK8524555.1"/>
    </source>
</evidence>
<proteinExistence type="predicted"/>
<dbReference type="Proteomes" id="UP000886689">
    <property type="component" value="Unassembled WGS sequence"/>
</dbReference>
<dbReference type="AlphaFoldDB" id="A0A9D7K132"/>
<evidence type="ECO:0000313" key="2">
    <source>
        <dbReference type="Proteomes" id="UP000886689"/>
    </source>
</evidence>
<name>A0A9D7K132_9PROT</name>
<reference evidence="1" key="1">
    <citation type="submission" date="2020-10" db="EMBL/GenBank/DDBJ databases">
        <title>Connecting structure to function with the recovery of over 1000 high-quality activated sludge metagenome-assembled genomes encoding full-length rRNA genes using long-read sequencing.</title>
        <authorList>
            <person name="Singleton C.M."/>
            <person name="Petriglieri F."/>
            <person name="Kristensen J.M."/>
            <person name="Kirkegaard R.H."/>
            <person name="Michaelsen T.Y."/>
            <person name="Andersen M.H."/>
            <person name="Karst S.M."/>
            <person name="Dueholm M.S."/>
            <person name="Nielsen P.H."/>
            <person name="Albertsen M."/>
        </authorList>
    </citation>
    <scope>NUCLEOTIDE SEQUENCE</scope>
    <source>
        <strain evidence="1">Hirt_18-Q3-R61-65_BATAC.395</strain>
    </source>
</reference>
<accession>A0A9D7K132</accession>
<sequence>MANERFPDPLLYQRMRLVNAINGESGVVSCFDLHSKRQLRRGFRLKLSELPR</sequence>
<gene>
    <name evidence="1" type="ORF">IPL58_10850</name>
</gene>
<comment type="caution">
    <text evidence="1">The sequence shown here is derived from an EMBL/GenBank/DDBJ whole genome shotgun (WGS) entry which is preliminary data.</text>
</comment>
<organism evidence="1 2">
    <name type="scientific">Candidatus Proximibacter danicus</name>
    <dbReference type="NCBI Taxonomy" id="2954365"/>
    <lineage>
        <taxon>Bacteria</taxon>
        <taxon>Pseudomonadati</taxon>
        <taxon>Pseudomonadota</taxon>
        <taxon>Betaproteobacteria</taxon>
        <taxon>Candidatus Proximibacter</taxon>
    </lineage>
</organism>
<dbReference type="EMBL" id="JADJUC010000011">
    <property type="protein sequence ID" value="MBK8524555.1"/>
    <property type="molecule type" value="Genomic_DNA"/>
</dbReference>